<feature type="compositionally biased region" description="Polar residues" evidence="1">
    <location>
        <begin position="301"/>
        <end position="317"/>
    </location>
</feature>
<evidence type="ECO:0000256" key="1">
    <source>
        <dbReference type="SAM" id="MobiDB-lite"/>
    </source>
</evidence>
<feature type="region of interest" description="Disordered" evidence="1">
    <location>
        <begin position="122"/>
        <end position="145"/>
    </location>
</feature>
<dbReference type="PANTHER" id="PTHR33159:SF6">
    <property type="entry name" value="RPM1-INTERACTING PROTEIN 4"/>
    <property type="match status" value="1"/>
</dbReference>
<dbReference type="Pfam" id="PF05627">
    <property type="entry name" value="AvrRpt-cleavage"/>
    <property type="match status" value="3"/>
</dbReference>
<evidence type="ECO:0000259" key="2">
    <source>
        <dbReference type="Pfam" id="PF05627"/>
    </source>
</evidence>
<dbReference type="Proteomes" id="UP001229421">
    <property type="component" value="Unassembled WGS sequence"/>
</dbReference>
<dbReference type="EMBL" id="JAUHHV010000001">
    <property type="protein sequence ID" value="KAK1437378.1"/>
    <property type="molecule type" value="Genomic_DNA"/>
</dbReference>
<reference evidence="3" key="1">
    <citation type="journal article" date="2023" name="bioRxiv">
        <title>Improved chromosome-level genome assembly for marigold (Tagetes erecta).</title>
        <authorList>
            <person name="Jiang F."/>
            <person name="Yuan L."/>
            <person name="Wang S."/>
            <person name="Wang H."/>
            <person name="Xu D."/>
            <person name="Wang A."/>
            <person name="Fan W."/>
        </authorList>
    </citation>
    <scope>NUCLEOTIDE SEQUENCE</scope>
    <source>
        <strain evidence="3">WSJ</strain>
        <tissue evidence="3">Leaf</tissue>
    </source>
</reference>
<sequence length="360" mass="41652">MAHKSPTIPKFGDWDNDDNVSYATYFNNARRKYLDRYVDGHERVKQPPSFKQKRSIVPRSDHWEYDDNVSHGAYDDKPQRENLEPPPSEKKPPIIPNFGNWGTEESPYVPYFNNARKKRLDRHVDGHEQPPSSEQKPPIIPKFGNWGTEDSPYVPYFNNAKKERLDRHVDGNEQPPSSEQKHPIEPESGNRENEIKICFPPYIDYHVDVHEHVRGPPSCGRVRPPTHSPNPTMFHLHYHAKTPPSRGQVRPLDNSPNPALLRQHYQEEATVPKFGEWDENKPSSADSYDHIFKKIREEQASRSIMPSSSDAKSNYVISRNKKRNNKGDWMSREDAHGLSIPLGHHGAAKSVFFPEEFLVF</sequence>
<dbReference type="GO" id="GO:0005886">
    <property type="term" value="C:plasma membrane"/>
    <property type="evidence" value="ECO:0007669"/>
    <property type="project" value="TreeGrafter"/>
</dbReference>
<feature type="compositionally biased region" description="Basic and acidic residues" evidence="1">
    <location>
        <begin position="179"/>
        <end position="191"/>
    </location>
</feature>
<gene>
    <name evidence="3" type="ORF">QVD17_03169</name>
</gene>
<feature type="region of interest" description="Disordered" evidence="1">
    <location>
        <begin position="40"/>
        <end position="102"/>
    </location>
</feature>
<comment type="caution">
    <text evidence="3">The sequence shown here is derived from an EMBL/GenBank/DDBJ whole genome shotgun (WGS) entry which is preliminary data.</text>
</comment>
<accession>A0AAD8LD04</accession>
<feature type="region of interest" description="Disordered" evidence="1">
    <location>
        <begin position="168"/>
        <end position="191"/>
    </location>
</feature>
<dbReference type="InterPro" id="IPR040387">
    <property type="entry name" value="RIN4/NOI4"/>
</dbReference>
<keyword evidence="4" id="KW-1185">Reference proteome</keyword>
<feature type="compositionally biased region" description="Basic and acidic residues" evidence="1">
    <location>
        <begin position="59"/>
        <end position="92"/>
    </location>
</feature>
<dbReference type="AlphaFoldDB" id="A0AAD8LD04"/>
<feature type="domain" description="RIN4 pathogenic type III effector avirulence factor Avr cleavage site" evidence="2">
    <location>
        <begin position="3"/>
        <end position="31"/>
    </location>
</feature>
<organism evidence="3 4">
    <name type="scientific">Tagetes erecta</name>
    <name type="common">African marigold</name>
    <dbReference type="NCBI Taxonomy" id="13708"/>
    <lineage>
        <taxon>Eukaryota</taxon>
        <taxon>Viridiplantae</taxon>
        <taxon>Streptophyta</taxon>
        <taxon>Embryophyta</taxon>
        <taxon>Tracheophyta</taxon>
        <taxon>Spermatophyta</taxon>
        <taxon>Magnoliopsida</taxon>
        <taxon>eudicotyledons</taxon>
        <taxon>Gunneridae</taxon>
        <taxon>Pentapetalae</taxon>
        <taxon>asterids</taxon>
        <taxon>campanulids</taxon>
        <taxon>Asterales</taxon>
        <taxon>Asteraceae</taxon>
        <taxon>Asteroideae</taxon>
        <taxon>Heliantheae alliance</taxon>
        <taxon>Tageteae</taxon>
        <taxon>Tagetes</taxon>
    </lineage>
</organism>
<feature type="region of interest" description="Disordered" evidence="1">
    <location>
        <begin position="299"/>
        <end position="319"/>
    </location>
</feature>
<feature type="domain" description="RIN4 pathogenic type III effector avirulence factor Avr cleavage site" evidence="2">
    <location>
        <begin position="267"/>
        <end position="299"/>
    </location>
</feature>
<name>A0AAD8LD04_TARER</name>
<evidence type="ECO:0000313" key="4">
    <source>
        <dbReference type="Proteomes" id="UP001229421"/>
    </source>
</evidence>
<proteinExistence type="predicted"/>
<dbReference type="InterPro" id="IPR008700">
    <property type="entry name" value="TypeIII_avirulence_cleave"/>
</dbReference>
<protein>
    <recommendedName>
        <fullName evidence="2">RIN4 pathogenic type III effector avirulence factor Avr cleavage site domain-containing protein</fullName>
    </recommendedName>
</protein>
<feature type="domain" description="RIN4 pathogenic type III effector avirulence factor Avr cleavage site" evidence="2">
    <location>
        <begin position="136"/>
        <end position="164"/>
    </location>
</feature>
<evidence type="ECO:0000313" key="3">
    <source>
        <dbReference type="EMBL" id="KAK1437378.1"/>
    </source>
</evidence>
<dbReference type="PANTHER" id="PTHR33159">
    <property type="entry name" value="RPM1-INTERACTING PROTEIN 4 (RIN4) FAMILY PROTEIN"/>
    <property type="match status" value="1"/>
</dbReference>